<keyword evidence="2" id="KW-0472">Membrane</keyword>
<proteinExistence type="predicted"/>
<protein>
    <submittedName>
        <fullName evidence="3">Uncharacterized protein</fullName>
    </submittedName>
</protein>
<organism evidence="3 4">
    <name type="scientific">Saccharothrix coeruleofusca</name>
    <dbReference type="NCBI Taxonomy" id="33919"/>
    <lineage>
        <taxon>Bacteria</taxon>
        <taxon>Bacillati</taxon>
        <taxon>Actinomycetota</taxon>
        <taxon>Actinomycetes</taxon>
        <taxon>Pseudonocardiales</taxon>
        <taxon>Pseudonocardiaceae</taxon>
        <taxon>Saccharothrix</taxon>
    </lineage>
</organism>
<dbReference type="AlphaFoldDB" id="A0A918ANI8"/>
<dbReference type="Proteomes" id="UP000639606">
    <property type="component" value="Unassembled WGS sequence"/>
</dbReference>
<evidence type="ECO:0000256" key="2">
    <source>
        <dbReference type="SAM" id="Phobius"/>
    </source>
</evidence>
<name>A0A918ANI8_9PSEU</name>
<feature type="transmembrane region" description="Helical" evidence="2">
    <location>
        <begin position="37"/>
        <end position="57"/>
    </location>
</feature>
<evidence type="ECO:0000256" key="1">
    <source>
        <dbReference type="SAM" id="MobiDB-lite"/>
    </source>
</evidence>
<gene>
    <name evidence="3" type="ORF">GCM10010185_39610</name>
</gene>
<evidence type="ECO:0000313" key="4">
    <source>
        <dbReference type="Proteomes" id="UP000639606"/>
    </source>
</evidence>
<accession>A0A918ANI8</accession>
<dbReference type="EMBL" id="BMRG01000007">
    <property type="protein sequence ID" value="GGP63090.1"/>
    <property type="molecule type" value="Genomic_DNA"/>
</dbReference>
<keyword evidence="2" id="KW-1133">Transmembrane helix</keyword>
<comment type="caution">
    <text evidence="3">The sequence shown here is derived from an EMBL/GenBank/DDBJ whole genome shotgun (WGS) entry which is preliminary data.</text>
</comment>
<keyword evidence="4" id="KW-1185">Reference proteome</keyword>
<reference evidence="3" key="1">
    <citation type="journal article" date="2014" name="Int. J. Syst. Evol. Microbiol.">
        <title>Complete genome sequence of Corynebacterium casei LMG S-19264T (=DSM 44701T), isolated from a smear-ripened cheese.</title>
        <authorList>
            <consortium name="US DOE Joint Genome Institute (JGI-PGF)"/>
            <person name="Walter F."/>
            <person name="Albersmeier A."/>
            <person name="Kalinowski J."/>
            <person name="Ruckert C."/>
        </authorList>
    </citation>
    <scope>NUCLEOTIDE SEQUENCE</scope>
    <source>
        <strain evidence="3">JCM 3313</strain>
    </source>
</reference>
<feature type="region of interest" description="Disordered" evidence="1">
    <location>
        <begin position="1"/>
        <end position="21"/>
    </location>
</feature>
<evidence type="ECO:0000313" key="3">
    <source>
        <dbReference type="EMBL" id="GGP63090.1"/>
    </source>
</evidence>
<dbReference type="RefSeq" id="WP_189224755.1">
    <property type="nucleotide sequence ID" value="NZ_BMRG01000007.1"/>
</dbReference>
<sequence length="67" mass="6966">MTTDDPRTTHTWQEEQDGDHPAGEMVLRRKSKAGARARALAGMTLAMGACAVVAAGLQDTTVSAPGV</sequence>
<keyword evidence="2" id="KW-0812">Transmembrane</keyword>
<reference evidence="3" key="2">
    <citation type="submission" date="2020-09" db="EMBL/GenBank/DDBJ databases">
        <authorList>
            <person name="Sun Q."/>
            <person name="Ohkuma M."/>
        </authorList>
    </citation>
    <scope>NUCLEOTIDE SEQUENCE</scope>
    <source>
        <strain evidence="3">JCM 3313</strain>
    </source>
</reference>